<dbReference type="AlphaFoldDB" id="A0A399D0C7"/>
<dbReference type="Gene3D" id="3.40.630.30">
    <property type="match status" value="1"/>
</dbReference>
<feature type="domain" description="N-acetyltransferase" evidence="1">
    <location>
        <begin position="13"/>
        <end position="168"/>
    </location>
</feature>
<dbReference type="InterPro" id="IPR016181">
    <property type="entry name" value="Acyl_CoA_acyltransferase"/>
</dbReference>
<dbReference type="SUPFAM" id="SSF55729">
    <property type="entry name" value="Acyl-CoA N-acyltransferases (Nat)"/>
    <property type="match status" value="1"/>
</dbReference>
<dbReference type="OrthoDB" id="9795199at2"/>
<comment type="caution">
    <text evidence="2">The sequence shown here is derived from an EMBL/GenBank/DDBJ whole genome shotgun (WGS) entry which is preliminary data.</text>
</comment>
<keyword evidence="2" id="KW-0808">Transferase</keyword>
<dbReference type="Pfam" id="PF13302">
    <property type="entry name" value="Acetyltransf_3"/>
    <property type="match status" value="1"/>
</dbReference>
<dbReference type="RefSeq" id="WP_119349972.1">
    <property type="nucleotide sequence ID" value="NZ_QWET01000007.1"/>
</dbReference>
<sequence>MIDFTKMFESQQVLLRPVRRDDYNEFIPLTQDKGLWTYFTNDLSEKDALLAWVEAGIKELTLKKRLALSIVDKKTNSVAGSTSIGNISERDKRVEIGWTWLGRKYQGKGINDQAKYLLLKYCFEELECERVEFKTDVLNEPARNALKRIGAVEEGVLRSHTLMTHNRRRDTIYYSILKGEWKNINAKTTGLKSWL</sequence>
<dbReference type="InterPro" id="IPR000182">
    <property type="entry name" value="GNAT_dom"/>
</dbReference>
<evidence type="ECO:0000313" key="2">
    <source>
        <dbReference type="EMBL" id="RIH65047.1"/>
    </source>
</evidence>
<dbReference type="PANTHER" id="PTHR43610">
    <property type="entry name" value="BLL6696 PROTEIN"/>
    <property type="match status" value="1"/>
</dbReference>
<organism evidence="2 3">
    <name type="scientific">Mariniphaga sediminis</name>
    <dbReference type="NCBI Taxonomy" id="1628158"/>
    <lineage>
        <taxon>Bacteria</taxon>
        <taxon>Pseudomonadati</taxon>
        <taxon>Bacteroidota</taxon>
        <taxon>Bacteroidia</taxon>
        <taxon>Marinilabiliales</taxon>
        <taxon>Prolixibacteraceae</taxon>
        <taxon>Mariniphaga</taxon>
    </lineage>
</organism>
<evidence type="ECO:0000313" key="3">
    <source>
        <dbReference type="Proteomes" id="UP000266441"/>
    </source>
</evidence>
<evidence type="ECO:0000259" key="1">
    <source>
        <dbReference type="PROSITE" id="PS51186"/>
    </source>
</evidence>
<name>A0A399D0C7_9BACT</name>
<keyword evidence="3" id="KW-1185">Reference proteome</keyword>
<gene>
    <name evidence="2" type="ORF">D1164_10685</name>
</gene>
<dbReference type="PANTHER" id="PTHR43610:SF1">
    <property type="entry name" value="N-ACETYLTRANSFERASE DOMAIN-CONTAINING PROTEIN"/>
    <property type="match status" value="1"/>
</dbReference>
<accession>A0A399D0C7</accession>
<dbReference type="PROSITE" id="PS51186">
    <property type="entry name" value="GNAT"/>
    <property type="match status" value="1"/>
</dbReference>
<dbReference type="GO" id="GO:0016747">
    <property type="term" value="F:acyltransferase activity, transferring groups other than amino-acyl groups"/>
    <property type="evidence" value="ECO:0007669"/>
    <property type="project" value="InterPro"/>
</dbReference>
<dbReference type="Proteomes" id="UP000266441">
    <property type="component" value="Unassembled WGS sequence"/>
</dbReference>
<protein>
    <submittedName>
        <fullName evidence="2">N-acetyltransferase</fullName>
    </submittedName>
</protein>
<dbReference type="EMBL" id="QWET01000007">
    <property type="protein sequence ID" value="RIH65047.1"/>
    <property type="molecule type" value="Genomic_DNA"/>
</dbReference>
<proteinExistence type="predicted"/>
<reference evidence="2 3" key="1">
    <citation type="journal article" date="2015" name="Int. J. Syst. Evol. Microbiol.">
        <title>Mariniphaga sediminis sp. nov., isolated from coastal sediment.</title>
        <authorList>
            <person name="Wang F.Q."/>
            <person name="Shen Q.Y."/>
            <person name="Chen G.J."/>
            <person name="Du Z.J."/>
        </authorList>
    </citation>
    <scope>NUCLEOTIDE SEQUENCE [LARGE SCALE GENOMIC DNA]</scope>
    <source>
        <strain evidence="2 3">SY21</strain>
    </source>
</reference>